<dbReference type="AlphaFoldDB" id="A0A4Z2JDR1"/>
<keyword evidence="2" id="KW-1185">Reference proteome</keyword>
<comment type="caution">
    <text evidence="1">The sequence shown here is derived from an EMBL/GenBank/DDBJ whole genome shotgun (WGS) entry which is preliminary data.</text>
</comment>
<evidence type="ECO:0000313" key="1">
    <source>
        <dbReference type="EMBL" id="TNN88425.1"/>
    </source>
</evidence>
<dbReference type="EMBL" id="SRLO01000005">
    <property type="protein sequence ID" value="TNN88425.1"/>
    <property type="molecule type" value="Genomic_DNA"/>
</dbReference>
<gene>
    <name evidence="1" type="ORF">EYF80_001207</name>
</gene>
<name>A0A4Z2JDR1_9TELE</name>
<dbReference type="Proteomes" id="UP000314294">
    <property type="component" value="Unassembled WGS sequence"/>
</dbReference>
<evidence type="ECO:0000313" key="2">
    <source>
        <dbReference type="Proteomes" id="UP000314294"/>
    </source>
</evidence>
<reference evidence="1 2" key="1">
    <citation type="submission" date="2019-03" db="EMBL/GenBank/DDBJ databases">
        <title>First draft genome of Liparis tanakae, snailfish: a comprehensive survey of snailfish specific genes.</title>
        <authorList>
            <person name="Kim W."/>
            <person name="Song I."/>
            <person name="Jeong J.-H."/>
            <person name="Kim D."/>
            <person name="Kim S."/>
            <person name="Ryu S."/>
            <person name="Song J.Y."/>
            <person name="Lee S.K."/>
        </authorList>
    </citation>
    <scope>NUCLEOTIDE SEQUENCE [LARGE SCALE GENOMIC DNA]</scope>
    <source>
        <tissue evidence="1">Muscle</tissue>
    </source>
</reference>
<proteinExistence type="predicted"/>
<organism evidence="1 2">
    <name type="scientific">Liparis tanakae</name>
    <name type="common">Tanaka's snailfish</name>
    <dbReference type="NCBI Taxonomy" id="230148"/>
    <lineage>
        <taxon>Eukaryota</taxon>
        <taxon>Metazoa</taxon>
        <taxon>Chordata</taxon>
        <taxon>Craniata</taxon>
        <taxon>Vertebrata</taxon>
        <taxon>Euteleostomi</taxon>
        <taxon>Actinopterygii</taxon>
        <taxon>Neopterygii</taxon>
        <taxon>Teleostei</taxon>
        <taxon>Neoteleostei</taxon>
        <taxon>Acanthomorphata</taxon>
        <taxon>Eupercaria</taxon>
        <taxon>Perciformes</taxon>
        <taxon>Cottioidei</taxon>
        <taxon>Cottales</taxon>
        <taxon>Liparidae</taxon>
        <taxon>Liparis</taxon>
    </lineage>
</organism>
<protein>
    <submittedName>
        <fullName evidence="1">Uncharacterized protein</fullName>
    </submittedName>
</protein>
<accession>A0A4Z2JDR1</accession>
<sequence length="73" mass="8488">MNMGKQRFSVIMKLEQKRGEEVIDVARIRHLLDVDPEWPVLAGVKLDDAVFDHVLQRQGSHWVHYSLLVHVNS</sequence>